<dbReference type="PANTHER" id="PTHR32332">
    <property type="entry name" value="2-NITROPROPANE DIOXYGENASE"/>
    <property type="match status" value="1"/>
</dbReference>
<evidence type="ECO:0000256" key="1">
    <source>
        <dbReference type="ARBA" id="ARBA00022630"/>
    </source>
</evidence>
<keyword evidence="5" id="KW-0479">Metal-binding</keyword>
<feature type="domain" description="CCHC-type" evidence="7">
    <location>
        <begin position="792"/>
        <end position="807"/>
    </location>
</feature>
<evidence type="ECO:0000259" key="7">
    <source>
        <dbReference type="PROSITE" id="PS50158"/>
    </source>
</evidence>
<reference evidence="8 9" key="1">
    <citation type="journal article" date="2020" name="ISME J.">
        <title>Uncovering the hidden diversity of litter-decomposition mechanisms in mushroom-forming fungi.</title>
        <authorList>
            <person name="Floudas D."/>
            <person name="Bentzer J."/>
            <person name="Ahren D."/>
            <person name="Johansson T."/>
            <person name="Persson P."/>
            <person name="Tunlid A."/>
        </authorList>
    </citation>
    <scope>NUCLEOTIDE SEQUENCE [LARGE SCALE GENOMIC DNA]</scope>
    <source>
        <strain evidence="8 9">CBS 291.85</strain>
    </source>
</reference>
<feature type="region of interest" description="Disordered" evidence="6">
    <location>
        <begin position="1061"/>
        <end position="1081"/>
    </location>
</feature>
<dbReference type="EMBL" id="JAACJM010000095">
    <property type="protein sequence ID" value="KAF5347426.1"/>
    <property type="molecule type" value="Genomic_DNA"/>
</dbReference>
<dbReference type="InterPro" id="IPR013785">
    <property type="entry name" value="Aldolase_TIM"/>
</dbReference>
<keyword evidence="5" id="KW-0862">Zinc</keyword>
<evidence type="ECO:0000256" key="4">
    <source>
        <dbReference type="ARBA" id="ARBA00023002"/>
    </source>
</evidence>
<dbReference type="InterPro" id="IPR004136">
    <property type="entry name" value="NMO"/>
</dbReference>
<dbReference type="GO" id="GO:0018580">
    <property type="term" value="F:nitronate monooxygenase activity"/>
    <property type="evidence" value="ECO:0007669"/>
    <property type="project" value="InterPro"/>
</dbReference>
<name>A0A8H5FSE2_9AGAR</name>
<protein>
    <recommendedName>
        <fullName evidence="7">CCHC-type domain-containing protein</fullName>
    </recommendedName>
</protein>
<dbReference type="AlphaFoldDB" id="A0A8H5FSE2"/>
<feature type="compositionally biased region" description="Polar residues" evidence="6">
    <location>
        <begin position="1066"/>
        <end position="1075"/>
    </location>
</feature>
<sequence>MDPKISTRLTKLLNIRTPILSAPMAFAAGGDLASAVTGAGGFGFFGAGPMSSADLKSNLSTVRQTLSLPDGAPLPVGIGFLGWVLDKTEKSDDPRLPAVLEEKIQAIWFAAGDDLGKYVAQVREYDSKREHKTIVFVMVNSVEEALRAAKEWKVDVIVAQGECLLIFSLYFRLFKLDLLLGIESGGHGGSEAPSLLTLLQAVINAILPDGPLILATGGISTGPQIAAMLTMGAAGVVLGTRFLFTHQCIYSQDKKDAIIQAGLINSTRRTIGTIEDTRRSQPSAHSRPGRLHLGDESTIRHLQLTPSRVFINLTSDKHLKNHTSHMFDPRSQFPVPITVIVPSLQFLVPHILVHLSPTSTSSTTPNTDDYNLWFTAVAWRDSSPVISSSTSETSSLSSSSDDDLRPIPPYNTPETSPAPGPLENPARRKKPIMTSPKLFVGDGDNDENPAVWLKQTKIHMMGLEMNDTKMVKTLKDFLYPGSVAEDWYYEVMDEADPPSTWEELETEFEKRWPRVVQIKKQPSQYVTELTKYRLSEEELMKKVEKGGITMWSHMKAAAELLELAKQAKISESDLLIPDVRRNLPKAIKKVDLETIRDAVEDREKEKAKEAEAERREKEQADYLKRMLGSAGRVPESPTKGIAGRLASTNLRNEPGSFQGDYGSGYRGGNPGGGGYSYRGGYNGIYRGGHGYQGEFRGYNSGGYRGRGGFGGGRGGAAGNMFGRPVYTEAQKQNLRATLDTLPHHPNTAQGIQAYEVQKVEWAARHGGNTELVTIDRPYPLRPGTAKVCTGECFRCGKHGHRSMECPDPNYLNQKEQAWRRICSNALGAFRQTGEEHHSLGRTRVLWRRVHRSGKWRRAVHVDVKWMAQSDQTNKGVEVPWQAEVLSGDKVTSPTEYPTIDTSAIPVHPKFESDIVDLYEVRDDENKAVPFVHDVGFVGVGEVVVVKGFFDDGAMVSAMSEGVFENIKSKLTNWGPSTKRLRMANNVIVQSSACWKGDVVLEGVVVHGEFEVFRNDGAWEFLFGKPLLESFKAVHNYDKDYIQIPSGGGTINLRNDLRREHGIETGGNLNEPPSRQVSHDDLGKSKSVTDQMATVGLDKPQTSSRIRRVTIEEVEDEEEPWIFQRQRGLEQKRVDQRQSETVTEEARSSMPRMMKVKARIVGGRRHWVLSTKEKHVKTNVGGSRAPPSREVSIGIAHSHEPTIDTSQSLDTPICHVSKEDRDTEENPIHSYQHGLIGS</sequence>
<keyword evidence="2" id="KW-0288">FMN</keyword>
<dbReference type="CDD" id="cd04730">
    <property type="entry name" value="NPD_like"/>
    <property type="match status" value="1"/>
</dbReference>
<dbReference type="PROSITE" id="PS50158">
    <property type="entry name" value="ZF_CCHC"/>
    <property type="match status" value="1"/>
</dbReference>
<feature type="compositionally biased region" description="Pro residues" evidence="6">
    <location>
        <begin position="406"/>
        <end position="422"/>
    </location>
</feature>
<dbReference type="SMART" id="SM00343">
    <property type="entry name" value="ZnF_C2HC"/>
    <property type="match status" value="1"/>
</dbReference>
<keyword evidence="3" id="KW-0507">mRNA processing</keyword>
<dbReference type="InterPro" id="IPR036875">
    <property type="entry name" value="Znf_CCHC_sf"/>
</dbReference>
<feature type="region of interest" description="Disordered" evidence="6">
    <location>
        <begin position="1131"/>
        <end position="1150"/>
    </location>
</feature>
<dbReference type="InterPro" id="IPR001878">
    <property type="entry name" value="Znf_CCHC"/>
</dbReference>
<accession>A0A8H5FSE2</accession>
<dbReference type="SUPFAM" id="SSF57756">
    <property type="entry name" value="Retrovirus zinc finger-like domains"/>
    <property type="match status" value="1"/>
</dbReference>
<keyword evidence="1" id="KW-0285">Flavoprotein</keyword>
<evidence type="ECO:0000313" key="8">
    <source>
        <dbReference type="EMBL" id="KAF5347426.1"/>
    </source>
</evidence>
<evidence type="ECO:0000256" key="3">
    <source>
        <dbReference type="ARBA" id="ARBA00022664"/>
    </source>
</evidence>
<keyword evidence="4" id="KW-0560">Oxidoreductase</keyword>
<evidence type="ECO:0000256" key="5">
    <source>
        <dbReference type="PROSITE-ProRule" id="PRU00047"/>
    </source>
</evidence>
<dbReference type="Pfam" id="PF03060">
    <property type="entry name" value="NMO"/>
    <property type="match status" value="2"/>
</dbReference>
<dbReference type="Proteomes" id="UP000559256">
    <property type="component" value="Unassembled WGS sequence"/>
</dbReference>
<evidence type="ECO:0000256" key="6">
    <source>
        <dbReference type="SAM" id="MobiDB-lite"/>
    </source>
</evidence>
<dbReference type="SUPFAM" id="SSF51412">
    <property type="entry name" value="Inosine monophosphate dehydrogenase (IMPDH)"/>
    <property type="match status" value="1"/>
</dbReference>
<feature type="region of interest" description="Disordered" evidence="6">
    <location>
        <begin position="385"/>
        <end position="430"/>
    </location>
</feature>
<dbReference type="GO" id="GO:0003676">
    <property type="term" value="F:nucleic acid binding"/>
    <property type="evidence" value="ECO:0007669"/>
    <property type="project" value="InterPro"/>
</dbReference>
<dbReference type="Gene3D" id="3.20.20.70">
    <property type="entry name" value="Aldolase class I"/>
    <property type="match status" value="2"/>
</dbReference>
<feature type="compositionally biased region" description="Low complexity" evidence="6">
    <location>
        <begin position="385"/>
        <end position="399"/>
    </location>
</feature>
<dbReference type="OrthoDB" id="2678560at2759"/>
<comment type="caution">
    <text evidence="8">The sequence shown here is derived from an EMBL/GenBank/DDBJ whole genome shotgun (WGS) entry which is preliminary data.</text>
</comment>
<organism evidence="8 9">
    <name type="scientific">Tetrapyrgos nigripes</name>
    <dbReference type="NCBI Taxonomy" id="182062"/>
    <lineage>
        <taxon>Eukaryota</taxon>
        <taxon>Fungi</taxon>
        <taxon>Dikarya</taxon>
        <taxon>Basidiomycota</taxon>
        <taxon>Agaricomycotina</taxon>
        <taxon>Agaricomycetes</taxon>
        <taxon>Agaricomycetidae</taxon>
        <taxon>Agaricales</taxon>
        <taxon>Marasmiineae</taxon>
        <taxon>Marasmiaceae</taxon>
        <taxon>Tetrapyrgos</taxon>
    </lineage>
</organism>
<gene>
    <name evidence="8" type="ORF">D9758_011269</name>
</gene>
<dbReference type="GO" id="GO:0006397">
    <property type="term" value="P:mRNA processing"/>
    <property type="evidence" value="ECO:0007669"/>
    <property type="project" value="UniProtKB-KW"/>
</dbReference>
<keyword evidence="9" id="KW-1185">Reference proteome</keyword>
<evidence type="ECO:0000256" key="2">
    <source>
        <dbReference type="ARBA" id="ARBA00022643"/>
    </source>
</evidence>
<keyword evidence="5" id="KW-0863">Zinc-finger</keyword>
<dbReference type="PANTHER" id="PTHR32332:SF34">
    <property type="entry name" value="2-NITROPROPANE DIOXYGENASE FAMILY, PUTATIVE-RELATED"/>
    <property type="match status" value="1"/>
</dbReference>
<feature type="region of interest" description="Disordered" evidence="6">
    <location>
        <begin position="630"/>
        <end position="665"/>
    </location>
</feature>
<proteinExistence type="predicted"/>
<dbReference type="GO" id="GO:0008270">
    <property type="term" value="F:zinc ion binding"/>
    <property type="evidence" value="ECO:0007669"/>
    <property type="project" value="UniProtKB-KW"/>
</dbReference>
<evidence type="ECO:0000313" key="9">
    <source>
        <dbReference type="Proteomes" id="UP000559256"/>
    </source>
</evidence>